<reference evidence="1 2" key="1">
    <citation type="submission" date="2018-06" db="EMBL/GenBank/DDBJ databases">
        <title>A transcriptomic atlas of mushroom development highlights an independent origin of complex multicellularity.</title>
        <authorList>
            <consortium name="DOE Joint Genome Institute"/>
            <person name="Krizsan K."/>
            <person name="Almasi E."/>
            <person name="Merenyi Z."/>
            <person name="Sahu N."/>
            <person name="Viragh M."/>
            <person name="Koszo T."/>
            <person name="Mondo S."/>
            <person name="Kiss B."/>
            <person name="Balint B."/>
            <person name="Kues U."/>
            <person name="Barry K."/>
            <person name="Hegedus J.C."/>
            <person name="Henrissat B."/>
            <person name="Johnson J."/>
            <person name="Lipzen A."/>
            <person name="Ohm R."/>
            <person name="Nagy I."/>
            <person name="Pangilinan J."/>
            <person name="Yan J."/>
            <person name="Xiong Y."/>
            <person name="Grigoriev I.V."/>
            <person name="Hibbett D.S."/>
            <person name="Nagy L.G."/>
        </authorList>
    </citation>
    <scope>NUCLEOTIDE SEQUENCE [LARGE SCALE GENOMIC DNA]</scope>
    <source>
        <strain evidence="1 2">SZMC22713</strain>
    </source>
</reference>
<evidence type="ECO:0000313" key="2">
    <source>
        <dbReference type="Proteomes" id="UP000294933"/>
    </source>
</evidence>
<dbReference type="VEuPathDB" id="FungiDB:BD410DRAFT_835006"/>
<evidence type="ECO:0000313" key="1">
    <source>
        <dbReference type="EMBL" id="TDL27689.1"/>
    </source>
</evidence>
<proteinExistence type="predicted"/>
<organism evidence="1 2">
    <name type="scientific">Rickenella mellea</name>
    <dbReference type="NCBI Taxonomy" id="50990"/>
    <lineage>
        <taxon>Eukaryota</taxon>
        <taxon>Fungi</taxon>
        <taxon>Dikarya</taxon>
        <taxon>Basidiomycota</taxon>
        <taxon>Agaricomycotina</taxon>
        <taxon>Agaricomycetes</taxon>
        <taxon>Hymenochaetales</taxon>
        <taxon>Rickenellaceae</taxon>
        <taxon>Rickenella</taxon>
    </lineage>
</organism>
<dbReference type="EMBL" id="ML170158">
    <property type="protein sequence ID" value="TDL27689.1"/>
    <property type="molecule type" value="Genomic_DNA"/>
</dbReference>
<dbReference type="Proteomes" id="UP000294933">
    <property type="component" value="Unassembled WGS sequence"/>
</dbReference>
<protein>
    <submittedName>
        <fullName evidence="1">Uncharacterized protein</fullName>
    </submittedName>
</protein>
<name>A0A4Y7QLJ0_9AGAM</name>
<keyword evidence="2" id="KW-1185">Reference proteome</keyword>
<accession>A0A4Y7QLJ0</accession>
<gene>
    <name evidence="1" type="ORF">BD410DRAFT_835006</name>
</gene>
<dbReference type="AlphaFoldDB" id="A0A4Y7QLJ0"/>
<sequence length="171" mass="19763">MAVMLRGLRVKRFQAGFQQFGQLIIIKSFILRVKQYRHDILENPGFVVQTMRNLIYEEEDPILSTPLRAKFSVNDVDQETQELFIDAIKETITPLRSVHYFPFRAVEPLIILLHELENPTSIMSAINAIENNKWLLENGFPLALIVKILHAKLRPQVERAAGELPAYTPRK</sequence>